<protein>
    <submittedName>
        <fullName evidence="3">Uncharacterized protein</fullName>
    </submittedName>
</protein>
<keyword evidence="2" id="KW-0812">Transmembrane</keyword>
<dbReference type="EMBL" id="JACMSC010000007">
    <property type="protein sequence ID" value="KAG6515849.1"/>
    <property type="molecule type" value="Genomic_DNA"/>
</dbReference>
<proteinExistence type="predicted"/>
<feature type="region of interest" description="Disordered" evidence="1">
    <location>
        <begin position="135"/>
        <end position="161"/>
    </location>
</feature>
<dbReference type="PANTHER" id="PTHR38384:SF2">
    <property type="entry name" value="MEMBRANE LIPOPROTEIN"/>
    <property type="match status" value="1"/>
</dbReference>
<evidence type="ECO:0000256" key="1">
    <source>
        <dbReference type="SAM" id="MobiDB-lite"/>
    </source>
</evidence>
<keyword evidence="2" id="KW-0472">Membrane</keyword>
<sequence length="208" mass="23495">MERKLTLLQTVLTAGVFSSLTFWYGFMFGRESARKELGGLIDDLRRSNAAASDDTTTDARDQRLPCVLLNANNFMSKGWLPYDFHSIKSPNLRITRHPIAQPSVSSRAVNPSAELLLRLWRLRATLDLEADRHRGEQIGRGKTRTRSGSRGGLGEDGEAQEQTSVSNCDILRSMKYRGVEVLKKVRFSKKCDWLLPVDALISFFEKMS</sequence>
<keyword evidence="4" id="KW-1185">Reference proteome</keyword>
<gene>
    <name evidence="3" type="ORF">ZIOFF_026283</name>
</gene>
<feature type="transmembrane region" description="Helical" evidence="2">
    <location>
        <begin position="6"/>
        <end position="26"/>
    </location>
</feature>
<dbReference type="Proteomes" id="UP000734854">
    <property type="component" value="Unassembled WGS sequence"/>
</dbReference>
<dbReference type="AlphaFoldDB" id="A0A8J5H4P7"/>
<dbReference type="PANTHER" id="PTHR38384">
    <property type="entry name" value="MEMBRANE LIPOPROTEIN-RELATED"/>
    <property type="match status" value="1"/>
</dbReference>
<keyword evidence="2" id="KW-1133">Transmembrane helix</keyword>
<accession>A0A8J5H4P7</accession>
<comment type="caution">
    <text evidence="3">The sequence shown here is derived from an EMBL/GenBank/DDBJ whole genome shotgun (WGS) entry which is preliminary data.</text>
</comment>
<evidence type="ECO:0000313" key="4">
    <source>
        <dbReference type="Proteomes" id="UP000734854"/>
    </source>
</evidence>
<evidence type="ECO:0000256" key="2">
    <source>
        <dbReference type="SAM" id="Phobius"/>
    </source>
</evidence>
<evidence type="ECO:0000313" key="3">
    <source>
        <dbReference type="EMBL" id="KAG6515849.1"/>
    </source>
</evidence>
<name>A0A8J5H4P7_ZINOF</name>
<reference evidence="3 4" key="1">
    <citation type="submission" date="2020-08" db="EMBL/GenBank/DDBJ databases">
        <title>Plant Genome Project.</title>
        <authorList>
            <person name="Zhang R.-G."/>
        </authorList>
    </citation>
    <scope>NUCLEOTIDE SEQUENCE [LARGE SCALE GENOMIC DNA]</scope>
    <source>
        <tissue evidence="3">Rhizome</tissue>
    </source>
</reference>
<organism evidence="3 4">
    <name type="scientific">Zingiber officinale</name>
    <name type="common">Ginger</name>
    <name type="synonym">Amomum zingiber</name>
    <dbReference type="NCBI Taxonomy" id="94328"/>
    <lineage>
        <taxon>Eukaryota</taxon>
        <taxon>Viridiplantae</taxon>
        <taxon>Streptophyta</taxon>
        <taxon>Embryophyta</taxon>
        <taxon>Tracheophyta</taxon>
        <taxon>Spermatophyta</taxon>
        <taxon>Magnoliopsida</taxon>
        <taxon>Liliopsida</taxon>
        <taxon>Zingiberales</taxon>
        <taxon>Zingiberaceae</taxon>
        <taxon>Zingiber</taxon>
    </lineage>
</organism>